<gene>
    <name evidence="1" type="ORF">EDC63_11144</name>
</gene>
<comment type="caution">
    <text evidence="1">The sequence shown here is derived from an EMBL/GenBank/DDBJ whole genome shotgun (WGS) entry which is preliminary data.</text>
</comment>
<proteinExistence type="predicted"/>
<dbReference type="AlphaFoldDB" id="A0A4R3XZC6"/>
<organism evidence="1 2">
    <name type="scientific">Sulfurirhabdus autotrophica</name>
    <dbReference type="NCBI Taxonomy" id="1706046"/>
    <lineage>
        <taxon>Bacteria</taxon>
        <taxon>Pseudomonadati</taxon>
        <taxon>Pseudomonadota</taxon>
        <taxon>Betaproteobacteria</taxon>
        <taxon>Nitrosomonadales</taxon>
        <taxon>Sulfuricellaceae</taxon>
        <taxon>Sulfurirhabdus</taxon>
    </lineage>
</organism>
<evidence type="ECO:0000313" key="1">
    <source>
        <dbReference type="EMBL" id="TCV84700.1"/>
    </source>
</evidence>
<dbReference type="Proteomes" id="UP000295367">
    <property type="component" value="Unassembled WGS sequence"/>
</dbReference>
<accession>A0A4R3XZC6</accession>
<protein>
    <submittedName>
        <fullName evidence="1">Putative sensory transduction regulator</fullName>
    </submittedName>
</protein>
<dbReference type="EMBL" id="SMCO01000011">
    <property type="protein sequence ID" value="TCV84700.1"/>
    <property type="molecule type" value="Genomic_DNA"/>
</dbReference>
<dbReference type="InterPro" id="IPR019660">
    <property type="entry name" value="Put_sensory_transdc_reg_YbjN"/>
</dbReference>
<keyword evidence="2" id="KW-1185">Reference proteome</keyword>
<dbReference type="Pfam" id="PF10722">
    <property type="entry name" value="YbjN"/>
    <property type="match status" value="1"/>
</dbReference>
<reference evidence="1 2" key="1">
    <citation type="submission" date="2019-03" db="EMBL/GenBank/DDBJ databases">
        <title>Genomic Encyclopedia of Type Strains, Phase IV (KMG-IV): sequencing the most valuable type-strain genomes for metagenomic binning, comparative biology and taxonomic classification.</title>
        <authorList>
            <person name="Goeker M."/>
        </authorList>
    </citation>
    <scope>NUCLEOTIDE SEQUENCE [LARGE SCALE GENOMIC DNA]</scope>
    <source>
        <strain evidence="1 2">DSM 100309</strain>
    </source>
</reference>
<name>A0A4R3XZC6_9PROT</name>
<sequence length="156" mass="17122">MSLIETAASSLQALELEATKVEGFPVLNLTVKIPNGKLDMFIHAHEDTQRLLTYARPQGLVIRHPDIPNIADFINRANYGLPLGNFELDMNDGEINFKNSIDVAGGVLTNQMVETLVKFSIECVNHYLPGLKAVLEGQPSKQAIEAIDGPSKIRIV</sequence>
<evidence type="ECO:0000313" key="2">
    <source>
        <dbReference type="Proteomes" id="UP000295367"/>
    </source>
</evidence>
<dbReference type="OrthoDB" id="5192220at2"/>
<dbReference type="RefSeq" id="WP_124946169.1">
    <property type="nucleotide sequence ID" value="NZ_BHVT01000027.1"/>
</dbReference>